<reference evidence="1 2" key="1">
    <citation type="journal article" date="2020" name="BMC Genomics">
        <title>Intraspecific diversification of the crop wild relative Brassica cretica Lam. using demographic model selection.</title>
        <authorList>
            <person name="Kioukis A."/>
            <person name="Michalopoulou V.A."/>
            <person name="Briers L."/>
            <person name="Pirintsos S."/>
            <person name="Studholme D.J."/>
            <person name="Pavlidis P."/>
            <person name="Sarris P.F."/>
        </authorList>
    </citation>
    <scope>NUCLEOTIDE SEQUENCE [LARGE SCALE GENOMIC DNA]</scope>
    <source>
        <strain evidence="2">cv. PFS-1207/04</strain>
    </source>
</reference>
<evidence type="ECO:0000313" key="1">
    <source>
        <dbReference type="EMBL" id="KAF3604901.1"/>
    </source>
</evidence>
<evidence type="ECO:0000313" key="2">
    <source>
        <dbReference type="Proteomes" id="UP000266723"/>
    </source>
</evidence>
<organism evidence="1 2">
    <name type="scientific">Brassica cretica</name>
    <name type="common">Mustard</name>
    <dbReference type="NCBI Taxonomy" id="69181"/>
    <lineage>
        <taxon>Eukaryota</taxon>
        <taxon>Viridiplantae</taxon>
        <taxon>Streptophyta</taxon>
        <taxon>Embryophyta</taxon>
        <taxon>Tracheophyta</taxon>
        <taxon>Spermatophyta</taxon>
        <taxon>Magnoliopsida</taxon>
        <taxon>eudicotyledons</taxon>
        <taxon>Gunneridae</taxon>
        <taxon>Pentapetalae</taxon>
        <taxon>rosids</taxon>
        <taxon>malvids</taxon>
        <taxon>Brassicales</taxon>
        <taxon>Brassicaceae</taxon>
        <taxon>Brassiceae</taxon>
        <taxon>Brassica</taxon>
    </lineage>
</organism>
<dbReference type="Proteomes" id="UP000266723">
    <property type="component" value="Unassembled WGS sequence"/>
</dbReference>
<dbReference type="EMBL" id="QGKV02000297">
    <property type="protein sequence ID" value="KAF3604901.1"/>
    <property type="molecule type" value="Genomic_DNA"/>
</dbReference>
<keyword evidence="2" id="KW-1185">Reference proteome</keyword>
<comment type="caution">
    <text evidence="1">The sequence shown here is derived from an EMBL/GenBank/DDBJ whole genome shotgun (WGS) entry which is preliminary data.</text>
</comment>
<sequence length="313" mass="34460">MKRLLQLPSSRSLPPGFGFLPLDPGSLPPGPGSCHWVMGPFPQVWVLPPVTGPCPRVWDLPPSSRPSDFLCLKINGNLPFIRLIPAITTMKMTSYALCSTPTTPHTGPGHDLQLTERDTPCSSKHIEAPCSLQHIDYSTICFGHEAPRTDGSPFLTINLPGGYYDTDDIYWPIPHQAQGLQPPEHLSSDLLHYADDPPGHAGLHCCLVQVSKAQPCLAAQYRSMSGMEYRSMSDEGCWSTEGECCRSTVVSEYRSTELVSGSTVVKQNRATHKWCCRSMRSALPCGSNVPNLQDLVRIAIEFPCCSWYSWACT</sequence>
<protein>
    <submittedName>
        <fullName evidence="1">Uncharacterized protein</fullName>
    </submittedName>
</protein>
<name>A0ABQ7END0_BRACR</name>
<proteinExistence type="predicted"/>
<accession>A0ABQ7END0</accession>
<gene>
    <name evidence="1" type="ORF">DY000_02049306</name>
</gene>